<protein>
    <submittedName>
        <fullName evidence="2">Uncharacterized protein</fullName>
    </submittedName>
</protein>
<dbReference type="EMBL" id="LVVM01005845">
    <property type="protein sequence ID" value="OJA09646.1"/>
    <property type="molecule type" value="Genomic_DNA"/>
</dbReference>
<dbReference type="Proteomes" id="UP000183567">
    <property type="component" value="Unassembled WGS sequence"/>
</dbReference>
<name>A0A1J8PKC3_9AGAM</name>
<keyword evidence="3" id="KW-1185">Reference proteome</keyword>
<keyword evidence="1" id="KW-0472">Membrane</keyword>
<feature type="transmembrane region" description="Helical" evidence="1">
    <location>
        <begin position="22"/>
        <end position="41"/>
    </location>
</feature>
<organism evidence="2 3">
    <name type="scientific">Rhizopogon vesiculosus</name>
    <dbReference type="NCBI Taxonomy" id="180088"/>
    <lineage>
        <taxon>Eukaryota</taxon>
        <taxon>Fungi</taxon>
        <taxon>Dikarya</taxon>
        <taxon>Basidiomycota</taxon>
        <taxon>Agaricomycotina</taxon>
        <taxon>Agaricomycetes</taxon>
        <taxon>Agaricomycetidae</taxon>
        <taxon>Boletales</taxon>
        <taxon>Suillineae</taxon>
        <taxon>Rhizopogonaceae</taxon>
        <taxon>Rhizopogon</taxon>
    </lineage>
</organism>
<gene>
    <name evidence="2" type="ORF">AZE42_13808</name>
</gene>
<evidence type="ECO:0000313" key="3">
    <source>
        <dbReference type="Proteomes" id="UP000183567"/>
    </source>
</evidence>
<evidence type="ECO:0000313" key="2">
    <source>
        <dbReference type="EMBL" id="OJA09646.1"/>
    </source>
</evidence>
<dbReference type="STRING" id="180088.A0A1J8PKC3"/>
<keyword evidence="1" id="KW-0812">Transmembrane</keyword>
<feature type="non-terminal residue" evidence="2">
    <location>
        <position position="64"/>
    </location>
</feature>
<dbReference type="AlphaFoldDB" id="A0A1J8PKC3"/>
<sequence>MEAPTIAMPTPSDTPFTPVRPVSAFDAACILAALWAFVEVLKAARWRMTIQLRGPPRTSVIYGV</sequence>
<evidence type="ECO:0000256" key="1">
    <source>
        <dbReference type="SAM" id="Phobius"/>
    </source>
</evidence>
<comment type="caution">
    <text evidence="2">The sequence shown here is derived from an EMBL/GenBank/DDBJ whole genome shotgun (WGS) entry which is preliminary data.</text>
</comment>
<proteinExistence type="predicted"/>
<keyword evidence="1" id="KW-1133">Transmembrane helix</keyword>
<accession>A0A1J8PKC3</accession>
<reference evidence="2 3" key="1">
    <citation type="submission" date="2016-03" db="EMBL/GenBank/DDBJ databases">
        <title>Comparative genomics of the ectomycorrhizal sister species Rhizopogon vinicolor and Rhizopogon vesiculosus (Basidiomycota: Boletales) reveals a divergence of the mating type B locus.</title>
        <authorList>
            <person name="Mujic A.B."/>
            <person name="Kuo A."/>
            <person name="Tritt A."/>
            <person name="Lipzen A."/>
            <person name="Chen C."/>
            <person name="Johnson J."/>
            <person name="Sharma A."/>
            <person name="Barry K."/>
            <person name="Grigoriev I.V."/>
            <person name="Spatafora J.W."/>
        </authorList>
    </citation>
    <scope>NUCLEOTIDE SEQUENCE [LARGE SCALE GENOMIC DNA]</scope>
    <source>
        <strain evidence="2 3">AM-OR11-056</strain>
    </source>
</reference>
<dbReference type="OrthoDB" id="2690171at2759"/>